<dbReference type="Proteomes" id="UP000285530">
    <property type="component" value="Unassembled WGS sequence"/>
</dbReference>
<organism evidence="2 3">
    <name type="scientific">Paracoccus aestuarii</name>
    <dbReference type="NCBI Taxonomy" id="453842"/>
    <lineage>
        <taxon>Bacteria</taxon>
        <taxon>Pseudomonadati</taxon>
        <taxon>Pseudomonadota</taxon>
        <taxon>Alphaproteobacteria</taxon>
        <taxon>Rhodobacterales</taxon>
        <taxon>Paracoccaceae</taxon>
        <taxon>Paracoccus</taxon>
    </lineage>
</organism>
<proteinExistence type="predicted"/>
<feature type="region of interest" description="Disordered" evidence="1">
    <location>
        <begin position="160"/>
        <end position="189"/>
    </location>
</feature>
<dbReference type="AlphaFoldDB" id="A0A419A3A1"/>
<protein>
    <submittedName>
        <fullName evidence="2">Uncharacterized protein</fullName>
    </submittedName>
</protein>
<gene>
    <name evidence="2" type="ORF">D3P06_00555</name>
</gene>
<dbReference type="EMBL" id="QZEV01000001">
    <property type="protein sequence ID" value="RJL07590.1"/>
    <property type="molecule type" value="Genomic_DNA"/>
</dbReference>
<feature type="region of interest" description="Disordered" evidence="1">
    <location>
        <begin position="14"/>
        <end position="47"/>
    </location>
</feature>
<feature type="compositionally biased region" description="Basic and acidic residues" evidence="1">
    <location>
        <begin position="26"/>
        <end position="36"/>
    </location>
</feature>
<accession>A0A419A3A1</accession>
<evidence type="ECO:0000313" key="3">
    <source>
        <dbReference type="Proteomes" id="UP000285530"/>
    </source>
</evidence>
<dbReference type="RefSeq" id="WP_119884661.1">
    <property type="nucleotide sequence ID" value="NZ_CP067169.1"/>
</dbReference>
<keyword evidence="3" id="KW-1185">Reference proteome</keyword>
<sequence length="189" mass="19303">MLLNTVNKGVVALVSAPQTHQAQQARPEDDKPRETEPAAAPTSGDSGVVFDISPEAIARLEASAPAVIAAPAVTPALIAPITMAGAAATAPGRAAPAFAGQAGAVEPAASRAVPEGVRDATAPAAEAEESQARAFAESQLLRDRLLELATRAYQETQKMQRVQDLAAPATTPGEAGRNLQPLRQSLTAS</sequence>
<evidence type="ECO:0000313" key="2">
    <source>
        <dbReference type="EMBL" id="RJL07590.1"/>
    </source>
</evidence>
<evidence type="ECO:0000256" key="1">
    <source>
        <dbReference type="SAM" id="MobiDB-lite"/>
    </source>
</evidence>
<comment type="caution">
    <text evidence="2">The sequence shown here is derived from an EMBL/GenBank/DDBJ whole genome shotgun (WGS) entry which is preliminary data.</text>
</comment>
<name>A0A419A3A1_9RHOB</name>
<reference evidence="2 3" key="1">
    <citation type="submission" date="2018-09" db="EMBL/GenBank/DDBJ databases">
        <title>Paracoccus onubensis nov. sp. a moderate halophilic bacterium isolated from Gruta de las Maravillas (Aracena, Spain).</title>
        <authorList>
            <person name="Jurado V."/>
            <person name="Gutierrez-Patricio S."/>
            <person name="Gonzalez-Pimentel J.L."/>
            <person name="Laiz L."/>
            <person name="Saiz-Jimenez C."/>
        </authorList>
    </citation>
    <scope>NUCLEOTIDE SEQUENCE [LARGE SCALE GENOMIC DNA]</scope>
    <source>
        <strain evidence="2 3">DSM 19484</strain>
    </source>
</reference>